<comment type="caution">
    <text evidence="1">The sequence shown here is derived from an EMBL/GenBank/DDBJ whole genome shotgun (WGS) entry which is preliminary data.</text>
</comment>
<accession>A0ABU8BG73</accession>
<evidence type="ECO:0000313" key="1">
    <source>
        <dbReference type="EMBL" id="MEH2557550.1"/>
    </source>
</evidence>
<name>A0ABU8BG73_9BRAD</name>
<keyword evidence="2" id="KW-1185">Reference proteome</keyword>
<dbReference type="RefSeq" id="WP_334483864.1">
    <property type="nucleotide sequence ID" value="NZ_JAZHRV010000001.1"/>
</dbReference>
<gene>
    <name evidence="1" type="ORF">V1286_005079</name>
</gene>
<proteinExistence type="predicted"/>
<dbReference type="EMBL" id="JAZHRV010000001">
    <property type="protein sequence ID" value="MEH2557550.1"/>
    <property type="molecule type" value="Genomic_DNA"/>
</dbReference>
<protein>
    <recommendedName>
        <fullName evidence="3">DUF4288 domain-containing protein</fullName>
    </recommendedName>
</protein>
<organism evidence="1 2">
    <name type="scientific">Bradyrhizobium algeriense</name>
    <dbReference type="NCBI Taxonomy" id="634784"/>
    <lineage>
        <taxon>Bacteria</taxon>
        <taxon>Pseudomonadati</taxon>
        <taxon>Pseudomonadota</taxon>
        <taxon>Alphaproteobacteria</taxon>
        <taxon>Hyphomicrobiales</taxon>
        <taxon>Nitrobacteraceae</taxon>
        <taxon>Bradyrhizobium</taxon>
    </lineage>
</organism>
<evidence type="ECO:0000313" key="2">
    <source>
        <dbReference type="Proteomes" id="UP001364224"/>
    </source>
</evidence>
<evidence type="ECO:0008006" key="3">
    <source>
        <dbReference type="Google" id="ProtNLM"/>
    </source>
</evidence>
<reference evidence="1 2" key="1">
    <citation type="submission" date="2024-02" db="EMBL/GenBank/DDBJ databases">
        <title>Adaptive strategies in a cosmopolitan and abundant soil bacterium.</title>
        <authorList>
            <person name="Carini P."/>
        </authorList>
    </citation>
    <scope>NUCLEOTIDE SEQUENCE [LARGE SCALE GENOMIC DNA]</scope>
    <source>
        <strain evidence="1 2">AZCC 1608</strain>
    </source>
</reference>
<sequence length="99" mass="11136">MNGRLSLSIFTIEIDGRPTLALQAKKYSEVEDICEQQWFRADLTALKSNDVPLCDTMSIFRVRLAHPDEAAVYREAAEAAKPSDGIDIVYLVDIDDDLF</sequence>
<dbReference type="Proteomes" id="UP001364224">
    <property type="component" value="Unassembled WGS sequence"/>
</dbReference>